<reference evidence="1 2" key="1">
    <citation type="submission" date="2020-03" db="EMBL/GenBank/DDBJ databases">
        <title>Soil Listeria distribution.</title>
        <authorList>
            <person name="Liao J."/>
            <person name="Wiedmann M."/>
        </authorList>
    </citation>
    <scope>NUCLEOTIDE SEQUENCE [LARGE SCALE GENOMIC DNA]</scope>
    <source>
        <strain evidence="1 2">FSL L7-1614</strain>
    </source>
</reference>
<protein>
    <submittedName>
        <fullName evidence="1">Uncharacterized protein</fullName>
    </submittedName>
</protein>
<accession>A0A841Z3M4</accession>
<name>A0A841Z3M4_9LIST</name>
<dbReference type="RefSeq" id="WP_185390430.1">
    <property type="nucleotide sequence ID" value="NZ_JAARQN010000026.1"/>
</dbReference>
<sequence>MNATPLDGFATAIEQLCAEAAAKGYEQGIADAKKKYSLPPVLENEDLSKIFKIDKSGVSSKLIKLPGFPKLNHFRGKYPTNAVLAWMDENTISE</sequence>
<gene>
    <name evidence="1" type="ORF">HB850_16435</name>
</gene>
<evidence type="ECO:0000313" key="1">
    <source>
        <dbReference type="EMBL" id="MBC1459326.1"/>
    </source>
</evidence>
<organism evidence="1 2">
    <name type="scientific">Listeria newyorkensis</name>
    <dbReference type="NCBI Taxonomy" id="1497681"/>
    <lineage>
        <taxon>Bacteria</taxon>
        <taxon>Bacillati</taxon>
        <taxon>Bacillota</taxon>
        <taxon>Bacilli</taxon>
        <taxon>Bacillales</taxon>
        <taxon>Listeriaceae</taxon>
        <taxon>Listeria</taxon>
    </lineage>
</organism>
<evidence type="ECO:0000313" key="2">
    <source>
        <dbReference type="Proteomes" id="UP000569903"/>
    </source>
</evidence>
<comment type="caution">
    <text evidence="1">The sequence shown here is derived from an EMBL/GenBank/DDBJ whole genome shotgun (WGS) entry which is preliminary data.</text>
</comment>
<dbReference type="Proteomes" id="UP000569903">
    <property type="component" value="Unassembled WGS sequence"/>
</dbReference>
<proteinExistence type="predicted"/>
<dbReference type="AlphaFoldDB" id="A0A841Z3M4"/>
<dbReference type="EMBL" id="JAARQN010000026">
    <property type="protein sequence ID" value="MBC1459326.1"/>
    <property type="molecule type" value="Genomic_DNA"/>
</dbReference>